<dbReference type="PaxDb" id="55529-EKX42374"/>
<dbReference type="AlphaFoldDB" id="L1J2L8"/>
<dbReference type="EMBL" id="JH993017">
    <property type="protein sequence ID" value="EKX42374.1"/>
    <property type="molecule type" value="Genomic_DNA"/>
</dbReference>
<evidence type="ECO:0000259" key="1">
    <source>
        <dbReference type="Pfam" id="PF08241"/>
    </source>
</evidence>
<accession>L1J2L8</accession>
<dbReference type="GeneID" id="17299059"/>
<dbReference type="STRING" id="905079.L1J2L8"/>
<dbReference type="SUPFAM" id="SSF53335">
    <property type="entry name" value="S-adenosyl-L-methionine-dependent methyltransferases"/>
    <property type="match status" value="1"/>
</dbReference>
<evidence type="ECO:0000313" key="4">
    <source>
        <dbReference type="Proteomes" id="UP000011087"/>
    </source>
</evidence>
<gene>
    <name evidence="2" type="ORF">GUITHDRAFT_73983</name>
</gene>
<protein>
    <recommendedName>
        <fullName evidence="1">Methyltransferase type 11 domain-containing protein</fullName>
    </recommendedName>
</protein>
<dbReference type="EnsemblProtists" id="EKX42374">
    <property type="protein sequence ID" value="EKX42374"/>
    <property type="gene ID" value="GUITHDRAFT_73983"/>
</dbReference>
<dbReference type="eggNOG" id="KOG4300">
    <property type="taxonomic scope" value="Eukaryota"/>
</dbReference>
<name>L1J2L8_GUITC</name>
<dbReference type="InterPro" id="IPR050508">
    <property type="entry name" value="Methyltransf_Superfamily"/>
</dbReference>
<reference evidence="4" key="2">
    <citation type="submission" date="2012-11" db="EMBL/GenBank/DDBJ databases">
        <authorList>
            <person name="Kuo A."/>
            <person name="Curtis B.A."/>
            <person name="Tanifuji G."/>
            <person name="Burki F."/>
            <person name="Gruber A."/>
            <person name="Irimia M."/>
            <person name="Maruyama S."/>
            <person name="Arias M.C."/>
            <person name="Ball S.G."/>
            <person name="Gile G.H."/>
            <person name="Hirakawa Y."/>
            <person name="Hopkins J.F."/>
            <person name="Rensing S.A."/>
            <person name="Schmutz J."/>
            <person name="Symeonidi A."/>
            <person name="Elias M."/>
            <person name="Eveleigh R.J."/>
            <person name="Herman E.K."/>
            <person name="Klute M.J."/>
            <person name="Nakayama T."/>
            <person name="Obornik M."/>
            <person name="Reyes-Prieto A."/>
            <person name="Armbrust E.V."/>
            <person name="Aves S.J."/>
            <person name="Beiko R.G."/>
            <person name="Coutinho P."/>
            <person name="Dacks J.B."/>
            <person name="Durnford D.G."/>
            <person name="Fast N.M."/>
            <person name="Green B.R."/>
            <person name="Grisdale C."/>
            <person name="Hempe F."/>
            <person name="Henrissat B."/>
            <person name="Hoppner M.P."/>
            <person name="Ishida K.-I."/>
            <person name="Kim E."/>
            <person name="Koreny L."/>
            <person name="Kroth P.G."/>
            <person name="Liu Y."/>
            <person name="Malik S.-B."/>
            <person name="Maier U.G."/>
            <person name="McRose D."/>
            <person name="Mock T."/>
            <person name="Neilson J.A."/>
            <person name="Onodera N.T."/>
            <person name="Poole A.M."/>
            <person name="Pritham E.J."/>
            <person name="Richards T.A."/>
            <person name="Rocap G."/>
            <person name="Roy S.W."/>
            <person name="Sarai C."/>
            <person name="Schaack S."/>
            <person name="Shirato S."/>
            <person name="Slamovits C.H."/>
            <person name="Spencer D.F."/>
            <person name="Suzuki S."/>
            <person name="Worden A.Z."/>
            <person name="Zauner S."/>
            <person name="Barry K."/>
            <person name="Bell C."/>
            <person name="Bharti A.K."/>
            <person name="Crow J.A."/>
            <person name="Grimwood J."/>
            <person name="Kramer R."/>
            <person name="Lindquist E."/>
            <person name="Lucas S."/>
            <person name="Salamov A."/>
            <person name="McFadden G.I."/>
            <person name="Lane C.E."/>
            <person name="Keeling P.J."/>
            <person name="Gray M.W."/>
            <person name="Grigoriev I.V."/>
            <person name="Archibald J.M."/>
        </authorList>
    </citation>
    <scope>NUCLEOTIDE SEQUENCE</scope>
    <source>
        <strain evidence="4">CCMP2712</strain>
    </source>
</reference>
<dbReference type="OrthoDB" id="416496at2759"/>
<dbReference type="Proteomes" id="UP000011087">
    <property type="component" value="Unassembled WGS sequence"/>
</dbReference>
<dbReference type="OMA" id="EKLMRMG"/>
<reference evidence="2 4" key="1">
    <citation type="journal article" date="2012" name="Nature">
        <title>Algal genomes reveal evolutionary mosaicism and the fate of nucleomorphs.</title>
        <authorList>
            <consortium name="DOE Joint Genome Institute"/>
            <person name="Curtis B.A."/>
            <person name="Tanifuji G."/>
            <person name="Burki F."/>
            <person name="Gruber A."/>
            <person name="Irimia M."/>
            <person name="Maruyama S."/>
            <person name="Arias M.C."/>
            <person name="Ball S.G."/>
            <person name="Gile G.H."/>
            <person name="Hirakawa Y."/>
            <person name="Hopkins J.F."/>
            <person name="Kuo A."/>
            <person name="Rensing S.A."/>
            <person name="Schmutz J."/>
            <person name="Symeonidi A."/>
            <person name="Elias M."/>
            <person name="Eveleigh R.J."/>
            <person name="Herman E.K."/>
            <person name="Klute M.J."/>
            <person name="Nakayama T."/>
            <person name="Obornik M."/>
            <person name="Reyes-Prieto A."/>
            <person name="Armbrust E.V."/>
            <person name="Aves S.J."/>
            <person name="Beiko R.G."/>
            <person name="Coutinho P."/>
            <person name="Dacks J.B."/>
            <person name="Durnford D.G."/>
            <person name="Fast N.M."/>
            <person name="Green B.R."/>
            <person name="Grisdale C.J."/>
            <person name="Hempel F."/>
            <person name="Henrissat B."/>
            <person name="Hoppner M.P."/>
            <person name="Ishida K."/>
            <person name="Kim E."/>
            <person name="Koreny L."/>
            <person name="Kroth P.G."/>
            <person name="Liu Y."/>
            <person name="Malik S.B."/>
            <person name="Maier U.G."/>
            <person name="McRose D."/>
            <person name="Mock T."/>
            <person name="Neilson J.A."/>
            <person name="Onodera N.T."/>
            <person name="Poole A.M."/>
            <person name="Pritham E.J."/>
            <person name="Richards T.A."/>
            <person name="Rocap G."/>
            <person name="Roy S.W."/>
            <person name="Sarai C."/>
            <person name="Schaack S."/>
            <person name="Shirato S."/>
            <person name="Slamovits C.H."/>
            <person name="Spencer D.F."/>
            <person name="Suzuki S."/>
            <person name="Worden A.Z."/>
            <person name="Zauner S."/>
            <person name="Barry K."/>
            <person name="Bell C."/>
            <person name="Bharti A.K."/>
            <person name="Crow J.A."/>
            <person name="Grimwood J."/>
            <person name="Kramer R."/>
            <person name="Lindquist E."/>
            <person name="Lucas S."/>
            <person name="Salamov A."/>
            <person name="McFadden G.I."/>
            <person name="Lane C.E."/>
            <person name="Keeling P.J."/>
            <person name="Gray M.W."/>
            <person name="Grigoriev I.V."/>
            <person name="Archibald J.M."/>
        </authorList>
    </citation>
    <scope>NUCLEOTIDE SEQUENCE</scope>
    <source>
        <strain evidence="2 4">CCMP2712</strain>
    </source>
</reference>
<sequence>MNACAKPSSTCSPVTEEDRKAAYEHGASTYEKDVCSGEAWLGIDKARKALLHHARGKVLEVASGTGHNFDLYPSDCRITAADNCEAMAKICQSKSSPNVESIHVMDTADLKFLDQSFDTVVDTFGICSYEDPLASLQEMQRVCKVDGKILLLEHGRSWFTPLNWMLDRSAANHAKKWGCWWNRDIRDIVSKSGLQVVESKSYHLGTTHLVVAKRSI</sequence>
<dbReference type="Gene3D" id="3.40.50.150">
    <property type="entry name" value="Vaccinia Virus protein VP39"/>
    <property type="match status" value="1"/>
</dbReference>
<dbReference type="CDD" id="cd02440">
    <property type="entry name" value="AdoMet_MTases"/>
    <property type="match status" value="1"/>
</dbReference>
<organism evidence="2">
    <name type="scientific">Guillardia theta (strain CCMP2712)</name>
    <name type="common">Cryptophyte</name>
    <dbReference type="NCBI Taxonomy" id="905079"/>
    <lineage>
        <taxon>Eukaryota</taxon>
        <taxon>Cryptophyceae</taxon>
        <taxon>Pyrenomonadales</taxon>
        <taxon>Geminigeraceae</taxon>
        <taxon>Guillardia</taxon>
    </lineage>
</organism>
<dbReference type="PANTHER" id="PTHR42912">
    <property type="entry name" value="METHYLTRANSFERASE"/>
    <property type="match status" value="1"/>
</dbReference>
<reference evidence="3" key="3">
    <citation type="submission" date="2015-06" db="UniProtKB">
        <authorList>
            <consortium name="EnsemblProtists"/>
        </authorList>
    </citation>
    <scope>IDENTIFICATION</scope>
</reference>
<dbReference type="Pfam" id="PF08241">
    <property type="entry name" value="Methyltransf_11"/>
    <property type="match status" value="1"/>
</dbReference>
<proteinExistence type="predicted"/>
<dbReference type="RefSeq" id="XP_005829354.1">
    <property type="nucleotide sequence ID" value="XM_005829297.1"/>
</dbReference>
<keyword evidence="4" id="KW-1185">Reference proteome</keyword>
<dbReference type="HOGENOM" id="CLU_037990_3_0_1"/>
<evidence type="ECO:0000313" key="3">
    <source>
        <dbReference type="EnsemblProtists" id="EKX42374"/>
    </source>
</evidence>
<dbReference type="InterPro" id="IPR029063">
    <property type="entry name" value="SAM-dependent_MTases_sf"/>
</dbReference>
<dbReference type="InterPro" id="IPR013216">
    <property type="entry name" value="Methyltransf_11"/>
</dbReference>
<dbReference type="PANTHER" id="PTHR42912:SF80">
    <property type="entry name" value="METHYLTRANSFERASE DOMAIN-CONTAINING PROTEIN"/>
    <property type="match status" value="1"/>
</dbReference>
<dbReference type="GO" id="GO:0008757">
    <property type="term" value="F:S-adenosylmethionine-dependent methyltransferase activity"/>
    <property type="evidence" value="ECO:0007669"/>
    <property type="project" value="InterPro"/>
</dbReference>
<evidence type="ECO:0000313" key="2">
    <source>
        <dbReference type="EMBL" id="EKX42374.1"/>
    </source>
</evidence>
<dbReference type="KEGG" id="gtt:GUITHDRAFT_73983"/>
<feature type="domain" description="Methyltransferase type 11" evidence="1">
    <location>
        <begin position="59"/>
        <end position="150"/>
    </location>
</feature>